<dbReference type="InterPro" id="IPR024567">
    <property type="entry name" value="RNase_HII/HIII_dom"/>
</dbReference>
<dbReference type="GO" id="GO:0030145">
    <property type="term" value="F:manganese ion binding"/>
    <property type="evidence" value="ECO:0007669"/>
    <property type="project" value="UniProtKB-UniRule"/>
</dbReference>
<gene>
    <name evidence="14" type="primary">rnhB</name>
    <name evidence="18" type="ORF">M0C40_01960</name>
</gene>
<comment type="cofactor">
    <cofactor evidence="2">
        <name>Mg(2+)</name>
        <dbReference type="ChEBI" id="CHEBI:18420"/>
    </cofactor>
</comment>
<dbReference type="Gene3D" id="3.30.420.10">
    <property type="entry name" value="Ribonuclease H-like superfamily/Ribonuclease H"/>
    <property type="match status" value="1"/>
</dbReference>
<comment type="catalytic activity">
    <reaction evidence="1 14 15 16">
        <text>Endonucleolytic cleavage to 5'-phosphomonoester.</text>
        <dbReference type="EC" id="3.1.26.4"/>
    </reaction>
</comment>
<dbReference type="PROSITE" id="PS51975">
    <property type="entry name" value="RNASE_H_2"/>
    <property type="match status" value="1"/>
</dbReference>
<comment type="similarity">
    <text evidence="5 14 16">Belongs to the RNase HII family.</text>
</comment>
<evidence type="ECO:0000256" key="10">
    <source>
        <dbReference type="ARBA" id="ARBA00022723"/>
    </source>
</evidence>
<dbReference type="Pfam" id="PF01351">
    <property type="entry name" value="RNase_HII"/>
    <property type="match status" value="1"/>
</dbReference>
<dbReference type="GO" id="GO:0004523">
    <property type="term" value="F:RNA-DNA hybrid ribonuclease activity"/>
    <property type="evidence" value="ECO:0007669"/>
    <property type="project" value="UniProtKB-UniRule"/>
</dbReference>
<keyword evidence="8 14" id="KW-0963">Cytoplasm</keyword>
<dbReference type="InterPro" id="IPR012337">
    <property type="entry name" value="RNaseH-like_sf"/>
</dbReference>
<evidence type="ECO:0000256" key="13">
    <source>
        <dbReference type="ARBA" id="ARBA00023211"/>
    </source>
</evidence>
<keyword evidence="19" id="KW-1185">Reference proteome</keyword>
<comment type="cofactor">
    <cofactor evidence="14 15">
        <name>Mn(2+)</name>
        <dbReference type="ChEBI" id="CHEBI:29035"/>
    </cofactor>
    <cofactor evidence="14 15">
        <name>Mg(2+)</name>
        <dbReference type="ChEBI" id="CHEBI:18420"/>
    </cofactor>
    <text evidence="14 15">Manganese or magnesium. Binds 1 divalent metal ion per monomer in the absence of substrate. May bind a second metal ion after substrate binding.</text>
</comment>
<dbReference type="AlphaFoldDB" id="A0AAX3T0N2"/>
<dbReference type="RefSeq" id="WP_277939027.1">
    <property type="nucleotide sequence ID" value="NZ_CP096246.1"/>
</dbReference>
<protein>
    <recommendedName>
        <fullName evidence="7 14">Ribonuclease HII</fullName>
        <shortName evidence="14">RNase HII</shortName>
        <ecNumber evidence="6 14">3.1.26.4</ecNumber>
    </recommendedName>
</protein>
<dbReference type="CDD" id="cd07182">
    <property type="entry name" value="RNase_HII_bacteria_HII_like"/>
    <property type="match status" value="1"/>
</dbReference>
<keyword evidence="9 14" id="KW-0540">Nuclease</keyword>
<feature type="binding site" evidence="14 15">
    <location>
        <position position="23"/>
    </location>
    <ligand>
        <name>a divalent metal cation</name>
        <dbReference type="ChEBI" id="CHEBI:60240"/>
    </ligand>
</feature>
<sequence length="207" mass="23236">MNKFEKEILISYPNKTILAGTDEAGRGCLAGPLVVSAVILPLDYVNDEIKDSKKITAKQRIKLADEIMSIAISYTIEIISVAMVEELNPKQASIFRMQQAIDNLMVKSDIILTDAEKLGPSYNHQAIIKGDSLSQSIVAASILAKVTRDNLMLKFDQDYPQYDFKNNKGYGTKKNLLALQQFGITSLNRKTYRPVRETMLKNNVNYK</sequence>
<dbReference type="EC" id="3.1.26.4" evidence="6 14"/>
<feature type="binding site" evidence="14 15">
    <location>
        <position position="22"/>
    </location>
    <ligand>
        <name>a divalent metal cation</name>
        <dbReference type="ChEBI" id="CHEBI:60240"/>
    </ligand>
</feature>
<evidence type="ECO:0000256" key="16">
    <source>
        <dbReference type="RuleBase" id="RU003515"/>
    </source>
</evidence>
<evidence type="ECO:0000313" key="19">
    <source>
        <dbReference type="Proteomes" id="UP001214629"/>
    </source>
</evidence>
<accession>A0AAX3T0N2</accession>
<dbReference type="SUPFAM" id="SSF53098">
    <property type="entry name" value="Ribonuclease H-like"/>
    <property type="match status" value="1"/>
</dbReference>
<dbReference type="GO" id="GO:0006298">
    <property type="term" value="P:mismatch repair"/>
    <property type="evidence" value="ECO:0007669"/>
    <property type="project" value="TreeGrafter"/>
</dbReference>
<evidence type="ECO:0000256" key="8">
    <source>
        <dbReference type="ARBA" id="ARBA00022490"/>
    </source>
</evidence>
<dbReference type="InterPro" id="IPR001352">
    <property type="entry name" value="RNase_HII/HIII"/>
</dbReference>
<dbReference type="PANTHER" id="PTHR10954:SF18">
    <property type="entry name" value="RIBONUCLEASE HII"/>
    <property type="match status" value="1"/>
</dbReference>
<dbReference type="HAMAP" id="MF_00052_B">
    <property type="entry name" value="RNase_HII_B"/>
    <property type="match status" value="1"/>
</dbReference>
<dbReference type="InterPro" id="IPR022898">
    <property type="entry name" value="RNase_HII"/>
</dbReference>
<dbReference type="GO" id="GO:0003723">
    <property type="term" value="F:RNA binding"/>
    <property type="evidence" value="ECO:0007669"/>
    <property type="project" value="UniProtKB-UniRule"/>
</dbReference>
<evidence type="ECO:0000259" key="17">
    <source>
        <dbReference type="PROSITE" id="PS51975"/>
    </source>
</evidence>
<keyword evidence="13 14" id="KW-0464">Manganese</keyword>
<feature type="binding site" evidence="14 15">
    <location>
        <position position="114"/>
    </location>
    <ligand>
        <name>a divalent metal cation</name>
        <dbReference type="ChEBI" id="CHEBI:60240"/>
    </ligand>
</feature>
<evidence type="ECO:0000256" key="7">
    <source>
        <dbReference type="ARBA" id="ARBA00019179"/>
    </source>
</evidence>
<reference evidence="18 19" key="1">
    <citation type="submission" date="2022-04" db="EMBL/GenBank/DDBJ databases">
        <title>Whole genome of Spiroplasma citri.</title>
        <authorList>
            <person name="Khanchezar A."/>
            <person name="Izadpanah K."/>
            <person name="Taghavi M."/>
            <person name="Ghorbani A."/>
            <person name="Beven L."/>
        </authorList>
    </citation>
    <scope>NUCLEOTIDE SEQUENCE [LARGE SCALE GENOMIC DNA]</scope>
    <source>
        <strain evidence="18 19">D4</strain>
    </source>
</reference>
<dbReference type="Proteomes" id="UP001214629">
    <property type="component" value="Chromosome"/>
</dbReference>
<feature type="domain" description="RNase H type-2" evidence="17">
    <location>
        <begin position="16"/>
        <end position="204"/>
    </location>
</feature>
<proteinExistence type="inferred from homology"/>
<dbReference type="NCBIfam" id="NF000595">
    <property type="entry name" value="PRK00015.1-3"/>
    <property type="match status" value="1"/>
</dbReference>
<evidence type="ECO:0000256" key="6">
    <source>
        <dbReference type="ARBA" id="ARBA00012180"/>
    </source>
</evidence>
<name>A0AAX3T0N2_SPICI</name>
<evidence type="ECO:0000256" key="3">
    <source>
        <dbReference type="ARBA" id="ARBA00004065"/>
    </source>
</evidence>
<dbReference type="GO" id="GO:0005737">
    <property type="term" value="C:cytoplasm"/>
    <property type="evidence" value="ECO:0007669"/>
    <property type="project" value="UniProtKB-SubCell"/>
</dbReference>
<evidence type="ECO:0000256" key="9">
    <source>
        <dbReference type="ARBA" id="ARBA00022722"/>
    </source>
</evidence>
<dbReference type="GO" id="GO:0043137">
    <property type="term" value="P:DNA replication, removal of RNA primer"/>
    <property type="evidence" value="ECO:0007669"/>
    <property type="project" value="TreeGrafter"/>
</dbReference>
<evidence type="ECO:0000256" key="5">
    <source>
        <dbReference type="ARBA" id="ARBA00007383"/>
    </source>
</evidence>
<dbReference type="InterPro" id="IPR036397">
    <property type="entry name" value="RNaseH_sf"/>
</dbReference>
<comment type="function">
    <text evidence="3 14 16">Endonuclease that specifically degrades the RNA of RNA-DNA hybrids.</text>
</comment>
<evidence type="ECO:0000256" key="11">
    <source>
        <dbReference type="ARBA" id="ARBA00022759"/>
    </source>
</evidence>
<evidence type="ECO:0000256" key="1">
    <source>
        <dbReference type="ARBA" id="ARBA00000077"/>
    </source>
</evidence>
<dbReference type="PANTHER" id="PTHR10954">
    <property type="entry name" value="RIBONUCLEASE H2 SUBUNIT A"/>
    <property type="match status" value="1"/>
</dbReference>
<evidence type="ECO:0000256" key="4">
    <source>
        <dbReference type="ARBA" id="ARBA00004496"/>
    </source>
</evidence>
<comment type="subcellular location">
    <subcellularLocation>
        <location evidence="4 14">Cytoplasm</location>
    </subcellularLocation>
</comment>
<evidence type="ECO:0000256" key="12">
    <source>
        <dbReference type="ARBA" id="ARBA00022801"/>
    </source>
</evidence>
<keyword evidence="10 14" id="KW-0479">Metal-binding</keyword>
<evidence type="ECO:0000313" key="18">
    <source>
        <dbReference type="EMBL" id="WFG96798.1"/>
    </source>
</evidence>
<dbReference type="GO" id="GO:0032299">
    <property type="term" value="C:ribonuclease H2 complex"/>
    <property type="evidence" value="ECO:0007669"/>
    <property type="project" value="TreeGrafter"/>
</dbReference>
<dbReference type="EMBL" id="CP096246">
    <property type="protein sequence ID" value="WFG96798.1"/>
    <property type="molecule type" value="Genomic_DNA"/>
</dbReference>
<evidence type="ECO:0000256" key="2">
    <source>
        <dbReference type="ARBA" id="ARBA00001946"/>
    </source>
</evidence>
<organism evidence="18 19">
    <name type="scientific">Spiroplasma citri</name>
    <dbReference type="NCBI Taxonomy" id="2133"/>
    <lineage>
        <taxon>Bacteria</taxon>
        <taxon>Bacillati</taxon>
        <taxon>Mycoplasmatota</taxon>
        <taxon>Mollicutes</taxon>
        <taxon>Entomoplasmatales</taxon>
        <taxon>Spiroplasmataceae</taxon>
        <taxon>Spiroplasma</taxon>
    </lineage>
</organism>
<evidence type="ECO:0000256" key="14">
    <source>
        <dbReference type="HAMAP-Rule" id="MF_00052"/>
    </source>
</evidence>
<keyword evidence="12 14" id="KW-0378">Hydrolase</keyword>
<keyword evidence="11 14" id="KW-0255">Endonuclease</keyword>
<evidence type="ECO:0000256" key="15">
    <source>
        <dbReference type="PROSITE-ProRule" id="PRU01319"/>
    </source>
</evidence>